<protein>
    <recommendedName>
        <fullName evidence="1">DUF6699 domain-containing protein</fullName>
    </recommendedName>
</protein>
<dbReference type="Pfam" id="PF20415">
    <property type="entry name" value="DUF6699"/>
    <property type="match status" value="1"/>
</dbReference>
<accession>A0A9P7K8Q6</accession>
<dbReference type="AlphaFoldDB" id="A0A9P7K8Q6"/>
<keyword evidence="3" id="KW-1185">Reference proteome</keyword>
<sequence length="214" mass="24364">MNPPAWANPWQSYYAPNPAAGYMPPPHSAPPMYGDPRFYRQDVVPRYGSKKYPKLYHILASDSTRLVYDLRKPPQEINGTTYLSSRYVSATETGAKQFRIISKAFPWTIDIDSPVAVTCEAVWEALHYALQEPIVDSEWGLILSIKKQREVIEKAAKKRMDANRADEVKLRRIDYLGEATMFRGLDKDDDFDKARLLPGAKGCTETWVVSFSTP</sequence>
<evidence type="ECO:0000313" key="3">
    <source>
        <dbReference type="Proteomes" id="UP000717328"/>
    </source>
</evidence>
<dbReference type="EMBL" id="JABCKI010005734">
    <property type="protein sequence ID" value="KAG5639031.1"/>
    <property type="molecule type" value="Genomic_DNA"/>
</dbReference>
<name>A0A9P7K8Q6_9AGAR</name>
<evidence type="ECO:0000313" key="2">
    <source>
        <dbReference type="EMBL" id="KAG5639031.1"/>
    </source>
</evidence>
<proteinExistence type="predicted"/>
<dbReference type="OrthoDB" id="21474at2759"/>
<reference evidence="2" key="2">
    <citation type="submission" date="2021-10" db="EMBL/GenBank/DDBJ databases">
        <title>Phylogenomics reveals ancestral predisposition of the termite-cultivated fungus Termitomyces towards a domesticated lifestyle.</title>
        <authorList>
            <person name="Auxier B."/>
            <person name="Grum-Grzhimaylo A."/>
            <person name="Cardenas M.E."/>
            <person name="Lodge J.D."/>
            <person name="Laessoe T."/>
            <person name="Pedersen O."/>
            <person name="Smith M.E."/>
            <person name="Kuyper T.W."/>
            <person name="Franco-Molano E.A."/>
            <person name="Baroni T.J."/>
            <person name="Aanen D.K."/>
        </authorList>
    </citation>
    <scope>NUCLEOTIDE SEQUENCE</scope>
    <source>
        <strain evidence="2">D49</strain>
    </source>
</reference>
<evidence type="ECO:0000259" key="1">
    <source>
        <dbReference type="Pfam" id="PF20415"/>
    </source>
</evidence>
<dbReference type="Proteomes" id="UP000717328">
    <property type="component" value="Unassembled WGS sequence"/>
</dbReference>
<organism evidence="2 3">
    <name type="scientific">Sphagnurus paluster</name>
    <dbReference type="NCBI Taxonomy" id="117069"/>
    <lineage>
        <taxon>Eukaryota</taxon>
        <taxon>Fungi</taxon>
        <taxon>Dikarya</taxon>
        <taxon>Basidiomycota</taxon>
        <taxon>Agaricomycotina</taxon>
        <taxon>Agaricomycetes</taxon>
        <taxon>Agaricomycetidae</taxon>
        <taxon>Agaricales</taxon>
        <taxon>Tricholomatineae</taxon>
        <taxon>Lyophyllaceae</taxon>
        <taxon>Sphagnurus</taxon>
    </lineage>
</organism>
<comment type="caution">
    <text evidence="2">The sequence shown here is derived from an EMBL/GenBank/DDBJ whole genome shotgun (WGS) entry which is preliminary data.</text>
</comment>
<feature type="domain" description="DUF6699" evidence="1">
    <location>
        <begin position="66"/>
        <end position="190"/>
    </location>
</feature>
<gene>
    <name evidence="2" type="ORF">H0H81_007644</name>
</gene>
<dbReference type="InterPro" id="IPR046522">
    <property type="entry name" value="DUF6699"/>
</dbReference>
<reference evidence="2" key="1">
    <citation type="submission" date="2021-02" db="EMBL/GenBank/DDBJ databases">
        <authorList>
            <person name="Nieuwenhuis M."/>
            <person name="Van De Peppel L.J.J."/>
        </authorList>
    </citation>
    <scope>NUCLEOTIDE SEQUENCE</scope>
    <source>
        <strain evidence="2">D49</strain>
    </source>
</reference>